<dbReference type="Proteomes" id="UP001156882">
    <property type="component" value="Unassembled WGS sequence"/>
</dbReference>
<dbReference type="EMBL" id="BSPC01000044">
    <property type="protein sequence ID" value="GLS21112.1"/>
    <property type="molecule type" value="Genomic_DNA"/>
</dbReference>
<gene>
    <name evidence="1" type="ORF">GCM10007874_41290</name>
</gene>
<sequence>MSAAQFVRNQANTPAKLAKAQALPQNRMFIVTKGNKNYYVYADVAGCQCVYVGNEAAFQQYQQIKISQNIAQEQVMAAELNQDAAFDMGVVWGPGFYY</sequence>
<name>A0ABQ6CNA3_9HYPH</name>
<comment type="caution">
    <text evidence="1">The sequence shown here is derived from an EMBL/GenBank/DDBJ whole genome shotgun (WGS) entry which is preliminary data.</text>
</comment>
<accession>A0ABQ6CNA3</accession>
<keyword evidence="2" id="KW-1185">Reference proteome</keyword>
<protein>
    <submittedName>
        <fullName evidence="1">Uncharacterized protein</fullName>
    </submittedName>
</protein>
<proteinExistence type="predicted"/>
<reference evidence="2" key="1">
    <citation type="journal article" date="2019" name="Int. J. Syst. Evol. Microbiol.">
        <title>The Global Catalogue of Microorganisms (GCM) 10K type strain sequencing project: providing services to taxonomists for standard genome sequencing and annotation.</title>
        <authorList>
            <consortium name="The Broad Institute Genomics Platform"/>
            <consortium name="The Broad Institute Genome Sequencing Center for Infectious Disease"/>
            <person name="Wu L."/>
            <person name="Ma J."/>
        </authorList>
    </citation>
    <scope>NUCLEOTIDE SEQUENCE [LARGE SCALE GENOMIC DNA]</scope>
    <source>
        <strain evidence="2">NBRC 101365</strain>
    </source>
</reference>
<evidence type="ECO:0000313" key="2">
    <source>
        <dbReference type="Proteomes" id="UP001156882"/>
    </source>
</evidence>
<evidence type="ECO:0000313" key="1">
    <source>
        <dbReference type="EMBL" id="GLS21112.1"/>
    </source>
</evidence>
<organism evidence="1 2">
    <name type="scientific">Labrys miyagiensis</name>
    <dbReference type="NCBI Taxonomy" id="346912"/>
    <lineage>
        <taxon>Bacteria</taxon>
        <taxon>Pseudomonadati</taxon>
        <taxon>Pseudomonadota</taxon>
        <taxon>Alphaproteobacteria</taxon>
        <taxon>Hyphomicrobiales</taxon>
        <taxon>Xanthobacteraceae</taxon>
        <taxon>Labrys</taxon>
    </lineage>
</organism>